<evidence type="ECO:0000256" key="2">
    <source>
        <dbReference type="ARBA" id="ARBA00022801"/>
    </source>
</evidence>
<evidence type="ECO:0000313" key="6">
    <source>
        <dbReference type="EMBL" id="GGJ31139.1"/>
    </source>
</evidence>
<dbReference type="InterPro" id="IPR006680">
    <property type="entry name" value="Amidohydro-rel"/>
</dbReference>
<dbReference type="Gene3D" id="2.30.40.10">
    <property type="entry name" value="Urease, subunit C, domain 1"/>
    <property type="match status" value="1"/>
</dbReference>
<dbReference type="Pfam" id="PF01979">
    <property type="entry name" value="Amidohydro_1"/>
    <property type="match status" value="1"/>
</dbReference>
<dbReference type="RefSeq" id="WP_189002209.1">
    <property type="nucleotide sequence ID" value="NZ_BMOD01000004.1"/>
</dbReference>
<evidence type="ECO:0000259" key="4">
    <source>
        <dbReference type="Pfam" id="PF01979"/>
    </source>
</evidence>
<dbReference type="InterPro" id="IPR011059">
    <property type="entry name" value="Metal-dep_hydrolase_composite"/>
</dbReference>
<keyword evidence="1" id="KW-0479">Metal-binding</keyword>
<dbReference type="InterPro" id="IPR054418">
    <property type="entry name" value="MQNX/HUTI_composite_N"/>
</dbReference>
<dbReference type="SUPFAM" id="SSF51556">
    <property type="entry name" value="Metallo-dependent hydrolases"/>
    <property type="match status" value="1"/>
</dbReference>
<gene>
    <name evidence="6" type="ORF">GCM10008938_16580</name>
</gene>
<keyword evidence="3" id="KW-0862">Zinc</keyword>
<comment type="caution">
    <text evidence="6">The sequence shown here is derived from an EMBL/GenBank/DDBJ whole genome shotgun (WGS) entry which is preliminary data.</text>
</comment>
<reference evidence="7" key="1">
    <citation type="journal article" date="2019" name="Int. J. Syst. Evol. Microbiol.">
        <title>The Global Catalogue of Microorganisms (GCM) 10K type strain sequencing project: providing services to taxonomists for standard genome sequencing and annotation.</title>
        <authorList>
            <consortium name="The Broad Institute Genomics Platform"/>
            <consortium name="The Broad Institute Genome Sequencing Center for Infectious Disease"/>
            <person name="Wu L."/>
            <person name="Ma J."/>
        </authorList>
    </citation>
    <scope>NUCLEOTIDE SEQUENCE [LARGE SCALE GENOMIC DNA]</scope>
    <source>
        <strain evidence="7">JCM 14370</strain>
    </source>
</reference>
<dbReference type="PANTHER" id="PTHR43794:SF11">
    <property type="entry name" value="AMIDOHYDROLASE-RELATED DOMAIN-CONTAINING PROTEIN"/>
    <property type="match status" value="1"/>
</dbReference>
<proteinExistence type="predicted"/>
<dbReference type="EMBL" id="BMOD01000004">
    <property type="protein sequence ID" value="GGJ31139.1"/>
    <property type="molecule type" value="Genomic_DNA"/>
</dbReference>
<dbReference type="Pfam" id="PF22039">
    <property type="entry name" value="HUTI_composite_bact"/>
    <property type="match status" value="1"/>
</dbReference>
<evidence type="ECO:0000313" key="7">
    <source>
        <dbReference type="Proteomes" id="UP000632222"/>
    </source>
</evidence>
<dbReference type="PANTHER" id="PTHR43794">
    <property type="entry name" value="AMINOHYDROLASE SSNA-RELATED"/>
    <property type="match status" value="1"/>
</dbReference>
<dbReference type="Gene3D" id="3.20.20.140">
    <property type="entry name" value="Metal-dependent hydrolases"/>
    <property type="match status" value="1"/>
</dbReference>
<keyword evidence="2" id="KW-0378">Hydrolase</keyword>
<dbReference type="InterPro" id="IPR032466">
    <property type="entry name" value="Metal_Hydrolase"/>
</dbReference>
<protein>
    <submittedName>
        <fullName evidence="6">Aminodeoxyfutalosine deaminase</fullName>
    </submittedName>
</protein>
<evidence type="ECO:0000259" key="5">
    <source>
        <dbReference type="Pfam" id="PF22039"/>
    </source>
</evidence>
<evidence type="ECO:0000256" key="3">
    <source>
        <dbReference type="ARBA" id="ARBA00022833"/>
    </source>
</evidence>
<feature type="domain" description="Aminodeoxyfutalosine deaminase/Imidazolonepropionase-like composite" evidence="5">
    <location>
        <begin position="22"/>
        <end position="47"/>
    </location>
</feature>
<evidence type="ECO:0000256" key="1">
    <source>
        <dbReference type="ARBA" id="ARBA00022723"/>
    </source>
</evidence>
<dbReference type="Proteomes" id="UP000632222">
    <property type="component" value="Unassembled WGS sequence"/>
</dbReference>
<organism evidence="6 7">
    <name type="scientific">Deinococcus roseus</name>
    <dbReference type="NCBI Taxonomy" id="392414"/>
    <lineage>
        <taxon>Bacteria</taxon>
        <taxon>Thermotogati</taxon>
        <taxon>Deinococcota</taxon>
        <taxon>Deinococci</taxon>
        <taxon>Deinococcales</taxon>
        <taxon>Deinococcaceae</taxon>
        <taxon>Deinococcus</taxon>
    </lineage>
</organism>
<name>A0ABQ2CY79_9DEIO</name>
<keyword evidence="7" id="KW-1185">Reference proteome</keyword>
<accession>A0ABQ2CY79</accession>
<sequence length="378" mass="41520">MQLRLYTSDVLYSGMGTPRNNGAIVLSDELIVATGTPEELQRMYPQAVFSGHHAVIAPEPANAHTHLDLSRMPYIEKPYPAWIPEVISFSRNGGRNLEAALHGLSQTSRKVGDIVTDEQVMESLLQHETAQGVAYWEVIGVNPEHAEGIFHATVERLRKWRKLEHSGGMKVGLSPHTPHTVSGKLMKLLCQFADSEGFPMQIHVAEHPSELEFHTSGTGDLARAVEGWSGQKSADILGHASGPTIVEHLQLLDVLKFRPTLIHVVNVNASDIRLIAAAGCPVVTCPRSNRALECGVFNWPLFAQHGVEIGLGTDSTGSGKTLNILEEIQFARTLYGDDVPLRSLVRAAVKGNYRVLGLNVPFLRRGEPVSNLQFWDFN</sequence>
<feature type="domain" description="Amidohydrolase-related" evidence="4">
    <location>
        <begin position="132"/>
        <end position="359"/>
    </location>
</feature>
<dbReference type="InterPro" id="IPR050287">
    <property type="entry name" value="MTA/SAH_deaminase"/>
</dbReference>
<dbReference type="SUPFAM" id="SSF51338">
    <property type="entry name" value="Composite domain of metallo-dependent hydrolases"/>
    <property type="match status" value="1"/>
</dbReference>